<proteinExistence type="predicted"/>
<evidence type="ECO:0000256" key="1">
    <source>
        <dbReference type="SAM" id="MobiDB-lite"/>
    </source>
</evidence>
<feature type="compositionally biased region" description="Low complexity" evidence="1">
    <location>
        <begin position="491"/>
        <end position="515"/>
    </location>
</feature>
<name>A0A0S4J8T7_BODSA</name>
<dbReference type="Proteomes" id="UP000051952">
    <property type="component" value="Unassembled WGS sequence"/>
</dbReference>
<evidence type="ECO:0000313" key="5">
    <source>
        <dbReference type="Proteomes" id="UP000051952"/>
    </source>
</evidence>
<dbReference type="EMBL" id="CYKH01001285">
    <property type="protein sequence ID" value="CUG86364.1"/>
    <property type="molecule type" value="Genomic_DNA"/>
</dbReference>
<keyword evidence="2" id="KW-0472">Membrane</keyword>
<gene>
    <name evidence="4" type="ORF">BSAL_92760</name>
</gene>
<feature type="compositionally biased region" description="Low complexity" evidence="1">
    <location>
        <begin position="525"/>
        <end position="534"/>
    </location>
</feature>
<keyword evidence="2" id="KW-1133">Transmembrane helix</keyword>
<keyword evidence="3" id="KW-0732">Signal</keyword>
<protein>
    <submittedName>
        <fullName evidence="4">Membrane-associated protein, putative</fullName>
    </submittedName>
</protein>
<feature type="signal peptide" evidence="3">
    <location>
        <begin position="1"/>
        <end position="24"/>
    </location>
</feature>
<feature type="chain" id="PRO_5006622103" evidence="3">
    <location>
        <begin position="25"/>
        <end position="640"/>
    </location>
</feature>
<keyword evidence="5" id="KW-1185">Reference proteome</keyword>
<feature type="transmembrane region" description="Helical" evidence="2">
    <location>
        <begin position="543"/>
        <end position="565"/>
    </location>
</feature>
<organism evidence="4 5">
    <name type="scientific">Bodo saltans</name>
    <name type="common">Flagellated protozoan</name>
    <dbReference type="NCBI Taxonomy" id="75058"/>
    <lineage>
        <taxon>Eukaryota</taxon>
        <taxon>Discoba</taxon>
        <taxon>Euglenozoa</taxon>
        <taxon>Kinetoplastea</taxon>
        <taxon>Metakinetoplastina</taxon>
        <taxon>Eubodonida</taxon>
        <taxon>Bodonidae</taxon>
        <taxon>Bodo</taxon>
    </lineage>
</organism>
<evidence type="ECO:0000313" key="4">
    <source>
        <dbReference type="EMBL" id="CUG86364.1"/>
    </source>
</evidence>
<dbReference type="AlphaFoldDB" id="A0A0S4J8T7"/>
<feature type="region of interest" description="Disordered" evidence="1">
    <location>
        <begin position="485"/>
        <end position="534"/>
    </location>
</feature>
<keyword evidence="2" id="KW-0812">Transmembrane</keyword>
<dbReference type="VEuPathDB" id="TriTrypDB:BSAL_92760"/>
<evidence type="ECO:0000256" key="3">
    <source>
        <dbReference type="SAM" id="SignalP"/>
    </source>
</evidence>
<evidence type="ECO:0000256" key="2">
    <source>
        <dbReference type="SAM" id="Phobius"/>
    </source>
</evidence>
<accession>A0A0S4J8T7</accession>
<sequence>MQVHSVALLLPLLFSSAFVAFSSAQSIPSCVNDPVAPSILLNNSMSSAERVALFVSNSETYSAYLAAKFTNHSVARPHICPQINTNAFTPGRFWTFFFSGSQVRTVMNATSEGVTCGIDCHRLESDGAGWLSVGKFAGVPGAIINWSDIYDWSSDWDSNISSPSSSSSTSIVTCMVGTPSTTPMDTVCTAFIQYNCTYYENGTVYATPYFLSSTDRAVLDSSTVTLSAGKASPFTIWLPPSLTFCPWYYNLGSANGTVLSKSPSGLAALPRLMFEFDFFANRTSTSSLLQSQMSVPLEGASCDEASPHPVSGGEGARYKGFVSPQQLQAAVSNQPSLQDILLINVSMTTFMMPYFIFNPLYVAPAGVNESQISASAPVQYLGPIVPSRSPWWPMENYSLPELQNVPTRCYASSPVAVDNSSTILSRDTLICATGNVSMIVDIKNDSSFCCSVPNASSSFVWPGFIYVSDAGLFWFTDTAGIVETPAPPPTIRTTRIPITTSPGASGSDEGSSTTSNGGGGKQPLSSASSSSSSSQSVSEEDTALILGLSVLAICSVVGVMSLVYFKWWKPRLEEDGDSMKWMKKRSHHHSGDGDGTIHQHTNLVEMVSLSEPFVPVASVADNGNFHAALDMKATSVSVEL</sequence>
<reference evidence="5" key="1">
    <citation type="submission" date="2015-09" db="EMBL/GenBank/DDBJ databases">
        <authorList>
            <consortium name="Pathogen Informatics"/>
        </authorList>
    </citation>
    <scope>NUCLEOTIDE SEQUENCE [LARGE SCALE GENOMIC DNA]</scope>
    <source>
        <strain evidence="5">Lake Konstanz</strain>
    </source>
</reference>